<protein>
    <submittedName>
        <fullName evidence="2">Uncharacterized protein</fullName>
    </submittedName>
</protein>
<comment type="caution">
    <text evidence="2">The sequence shown here is derived from an EMBL/GenBank/DDBJ whole genome shotgun (WGS) entry which is preliminary data.</text>
</comment>
<sequence>MKLTPTSAALAAGLALCAQSATAEGKLNVYNFGLYTPPDLLEKFSQEYDVEVTLTDFVANEEAIARIQAAVTAWT</sequence>
<reference evidence="3" key="1">
    <citation type="journal article" date="2019" name="Int. J. Syst. Evol. Microbiol.">
        <title>The Global Catalogue of Microorganisms (GCM) 10K type strain sequencing project: providing services to taxonomists for standard genome sequencing and annotation.</title>
        <authorList>
            <consortium name="The Broad Institute Genomics Platform"/>
            <consortium name="The Broad Institute Genome Sequencing Center for Infectious Disease"/>
            <person name="Wu L."/>
            <person name="Ma J."/>
        </authorList>
    </citation>
    <scope>NUCLEOTIDE SEQUENCE [LARGE SCALE GENOMIC DNA]</scope>
    <source>
        <strain evidence="3">CCUG 66188</strain>
    </source>
</reference>
<keyword evidence="1" id="KW-0732">Signal</keyword>
<accession>A0ABW2BCP3</accession>
<dbReference type="Proteomes" id="UP001596353">
    <property type="component" value="Unassembled WGS sequence"/>
</dbReference>
<dbReference type="EMBL" id="JBHSWG010000004">
    <property type="protein sequence ID" value="MFC6762518.1"/>
    <property type="molecule type" value="Genomic_DNA"/>
</dbReference>
<dbReference type="SUPFAM" id="SSF53850">
    <property type="entry name" value="Periplasmic binding protein-like II"/>
    <property type="match status" value="1"/>
</dbReference>
<organism evidence="2 3">
    <name type="scientific">Sulfitobacter porphyrae</name>
    <dbReference type="NCBI Taxonomy" id="1246864"/>
    <lineage>
        <taxon>Bacteria</taxon>
        <taxon>Pseudomonadati</taxon>
        <taxon>Pseudomonadota</taxon>
        <taxon>Alphaproteobacteria</taxon>
        <taxon>Rhodobacterales</taxon>
        <taxon>Roseobacteraceae</taxon>
        <taxon>Sulfitobacter</taxon>
    </lineage>
</organism>
<evidence type="ECO:0000313" key="3">
    <source>
        <dbReference type="Proteomes" id="UP001596353"/>
    </source>
</evidence>
<evidence type="ECO:0000313" key="2">
    <source>
        <dbReference type="EMBL" id="MFC6762518.1"/>
    </source>
</evidence>
<proteinExistence type="predicted"/>
<feature type="chain" id="PRO_5047304590" evidence="1">
    <location>
        <begin position="24"/>
        <end position="75"/>
    </location>
</feature>
<evidence type="ECO:0000256" key="1">
    <source>
        <dbReference type="SAM" id="SignalP"/>
    </source>
</evidence>
<dbReference type="Gene3D" id="3.40.190.10">
    <property type="entry name" value="Periplasmic binding protein-like II"/>
    <property type="match status" value="1"/>
</dbReference>
<gene>
    <name evidence="2" type="ORF">ACFQFQ_27970</name>
</gene>
<keyword evidence="3" id="KW-1185">Reference proteome</keyword>
<name>A0ABW2BCP3_9RHOB</name>
<feature type="signal peptide" evidence="1">
    <location>
        <begin position="1"/>
        <end position="23"/>
    </location>
</feature>